<keyword evidence="2" id="KW-1185">Reference proteome</keyword>
<name>A0A2L2XH90_9FIRM</name>
<comment type="caution">
    <text evidence="1">The sequence shown here is derived from an EMBL/GenBank/DDBJ whole genome shotgun (WGS) entry which is preliminary data.</text>
</comment>
<dbReference type="InterPro" id="IPR021109">
    <property type="entry name" value="Peptidase_aspartic_dom_sf"/>
</dbReference>
<dbReference type="EMBL" id="BFAV01000159">
    <property type="protein sequence ID" value="GBF35344.1"/>
    <property type="molecule type" value="Genomic_DNA"/>
</dbReference>
<sequence>MEYDDNDRIVTSVGVGGKQYAFVKTVDKVEFGPFRVNGCNIDFSVIDPAGRVNGLLGLDLLSRVGAVIDLKNLLLYESQ</sequence>
<protein>
    <submittedName>
        <fullName evidence="1">Uncharacterized protein</fullName>
    </submittedName>
</protein>
<proteinExistence type="predicted"/>
<gene>
    <name evidence="1" type="ORF">DCCM_4467</name>
</gene>
<organism evidence="1 2">
    <name type="scientific">Desulfocucumis palustris</name>
    <dbReference type="NCBI Taxonomy" id="1898651"/>
    <lineage>
        <taxon>Bacteria</taxon>
        <taxon>Bacillati</taxon>
        <taxon>Bacillota</taxon>
        <taxon>Clostridia</taxon>
        <taxon>Eubacteriales</taxon>
        <taxon>Desulfocucumaceae</taxon>
        <taxon>Desulfocucumis</taxon>
    </lineage>
</organism>
<evidence type="ECO:0000313" key="1">
    <source>
        <dbReference type="EMBL" id="GBF35344.1"/>
    </source>
</evidence>
<evidence type="ECO:0000313" key="2">
    <source>
        <dbReference type="Proteomes" id="UP000239549"/>
    </source>
</evidence>
<accession>A0A2L2XH90</accession>
<dbReference type="Gene3D" id="2.40.70.10">
    <property type="entry name" value="Acid Proteases"/>
    <property type="match status" value="1"/>
</dbReference>
<dbReference type="Proteomes" id="UP000239549">
    <property type="component" value="Unassembled WGS sequence"/>
</dbReference>
<dbReference type="AlphaFoldDB" id="A0A2L2XH90"/>
<reference evidence="2" key="1">
    <citation type="submission" date="2018-02" db="EMBL/GenBank/DDBJ databases">
        <title>Genome sequence of Desulfocucumis palustris strain NAW-5.</title>
        <authorList>
            <person name="Watanabe M."/>
            <person name="Kojima H."/>
            <person name="Fukui M."/>
        </authorList>
    </citation>
    <scope>NUCLEOTIDE SEQUENCE [LARGE SCALE GENOMIC DNA]</scope>
    <source>
        <strain evidence="2">NAW-5</strain>
    </source>
</reference>